<dbReference type="Pfam" id="PF01541">
    <property type="entry name" value="GIY-YIG"/>
    <property type="match status" value="1"/>
</dbReference>
<dbReference type="PANTHER" id="PTHR30562:SF1">
    <property type="entry name" value="UVRABC SYSTEM PROTEIN C"/>
    <property type="match status" value="1"/>
</dbReference>
<evidence type="ECO:0000256" key="6">
    <source>
        <dbReference type="HAMAP-Rule" id="MF_00203"/>
    </source>
</evidence>
<keyword evidence="6" id="KW-0742">SOS response</keyword>
<dbReference type="SUPFAM" id="SSF47781">
    <property type="entry name" value="RuvA domain 2-like"/>
    <property type="match status" value="1"/>
</dbReference>
<keyword evidence="3 6" id="KW-0228">DNA excision</keyword>
<dbReference type="GO" id="GO:0003677">
    <property type="term" value="F:DNA binding"/>
    <property type="evidence" value="ECO:0007669"/>
    <property type="project" value="UniProtKB-UniRule"/>
</dbReference>
<evidence type="ECO:0000313" key="10">
    <source>
        <dbReference type="EMBL" id="KPJ66282.1"/>
    </source>
</evidence>
<protein>
    <recommendedName>
        <fullName evidence="6">UvrABC system protein C</fullName>
        <shortName evidence="6">Protein UvrC</shortName>
    </recommendedName>
    <alternativeName>
        <fullName evidence="6">Excinuclease ABC subunit C</fullName>
    </alternativeName>
</protein>
<sequence>MVLSEIKTKLENLPTKPGVYLMKDRSGRIIYVGKAKSLRNRVRAYFQDAHPYHPKISALISKISDFDVLATDSEMEALILESNLVKEYKPRYNVNLKDDKRYPYLKVTFEAFPRVLVVRRVKKDKAKYFGPYTNVKAMRQTLRILRRIFPLRSCNVALPSQKKIKLCLDFYIKRCLGPCEGKIGEKEYREIIDNVLLFLSGRNEALLSHLKERMEHYAKTENFEMAAQIRDQIKALDSVMEKQKVADMEKVDKDIIAFARDKKDVCVVALQIREGVLIGRQNFHLTAFKESEDKEILSTFLRQYYMHSVVIPPEIIIPIKIDYQEMIQDWLSSKREGKVRFLIPQRGEKVKLLEMATYNAQLSLDELLLQRSEAKKKIPQVIKSLEKDLYLSVPPRKIAAFDISNLGPSDAVGSLVFFEDGRPKKSQYRRFKIKTVQGQDDFAMMGEVVKRYFTRLTEEKKEFPDLVLVDGGKGQLSTTLETLNALSIKNQNVIALAKRLDEVFLPGKSDSLMIPKGSASLKLLQRIRNEAHRFAIDYHRKLRKKRTIKSELDQISGVGPTRRKILLKQFGSVKRIKGASLEELLRTEGINKKVAENIYKYFHP</sequence>
<dbReference type="AlphaFoldDB" id="A0A0S7XV05"/>
<dbReference type="EMBL" id="LIZX01000085">
    <property type="protein sequence ID" value="KPJ66282.1"/>
    <property type="molecule type" value="Genomic_DNA"/>
</dbReference>
<dbReference type="InterPro" id="IPR050066">
    <property type="entry name" value="UvrABC_protein_C"/>
</dbReference>
<reference evidence="10 11" key="1">
    <citation type="journal article" date="2015" name="Microbiome">
        <title>Genomic resolution of linkages in carbon, nitrogen, and sulfur cycling among widespread estuary sediment bacteria.</title>
        <authorList>
            <person name="Baker B.J."/>
            <person name="Lazar C.S."/>
            <person name="Teske A.P."/>
            <person name="Dick G.J."/>
        </authorList>
    </citation>
    <scope>NUCLEOTIDE SEQUENCE [LARGE SCALE GENOMIC DNA]</scope>
    <source>
        <strain evidence="10">DG_54_3</strain>
    </source>
</reference>
<evidence type="ECO:0000256" key="2">
    <source>
        <dbReference type="ARBA" id="ARBA00022763"/>
    </source>
</evidence>
<dbReference type="SUPFAM" id="SSF82771">
    <property type="entry name" value="GIY-YIG endonuclease"/>
    <property type="match status" value="1"/>
</dbReference>
<feature type="domain" description="UVR" evidence="7">
    <location>
        <begin position="204"/>
        <end position="239"/>
    </location>
</feature>
<dbReference type="Proteomes" id="UP000051861">
    <property type="component" value="Unassembled WGS sequence"/>
</dbReference>
<dbReference type="CDD" id="cd10434">
    <property type="entry name" value="GIY-YIG_UvrC_Cho"/>
    <property type="match status" value="1"/>
</dbReference>
<dbReference type="PROSITE" id="PS50151">
    <property type="entry name" value="UVR"/>
    <property type="match status" value="1"/>
</dbReference>
<dbReference type="InterPro" id="IPR001162">
    <property type="entry name" value="UvrC_RNase_H_dom"/>
</dbReference>
<evidence type="ECO:0000259" key="8">
    <source>
        <dbReference type="PROSITE" id="PS50164"/>
    </source>
</evidence>
<dbReference type="Pfam" id="PF02151">
    <property type="entry name" value="UVR"/>
    <property type="match status" value="1"/>
</dbReference>
<dbReference type="PANTHER" id="PTHR30562">
    <property type="entry name" value="UVRC/OXIDOREDUCTASE"/>
    <property type="match status" value="1"/>
</dbReference>
<dbReference type="HAMAP" id="MF_00203">
    <property type="entry name" value="UvrC"/>
    <property type="match status" value="1"/>
</dbReference>
<dbReference type="InterPro" id="IPR000305">
    <property type="entry name" value="GIY-YIG_endonuc"/>
</dbReference>
<keyword evidence="2 6" id="KW-0227">DNA damage</keyword>
<organism evidence="10 11">
    <name type="scientific">candidate division WOR-1 bacterium DG_54_3</name>
    <dbReference type="NCBI Taxonomy" id="1703775"/>
    <lineage>
        <taxon>Bacteria</taxon>
        <taxon>Bacillati</taxon>
        <taxon>Saganbacteria</taxon>
    </lineage>
</organism>
<proteinExistence type="inferred from homology"/>
<dbReference type="Pfam" id="PF08459">
    <property type="entry name" value="UvrC_RNaseH_dom"/>
    <property type="match status" value="1"/>
</dbReference>
<dbReference type="NCBIfam" id="NF001824">
    <property type="entry name" value="PRK00558.1-5"/>
    <property type="match status" value="1"/>
</dbReference>
<dbReference type="InterPro" id="IPR038476">
    <property type="entry name" value="UvrC_RNase_H_dom_sf"/>
</dbReference>
<dbReference type="NCBIfam" id="TIGR00194">
    <property type="entry name" value="uvrC"/>
    <property type="match status" value="1"/>
</dbReference>
<dbReference type="Pfam" id="PF22920">
    <property type="entry name" value="UvrC_RNaseH"/>
    <property type="match status" value="1"/>
</dbReference>
<feature type="domain" description="GIY-YIG" evidence="8">
    <location>
        <begin position="15"/>
        <end position="94"/>
    </location>
</feature>
<dbReference type="InterPro" id="IPR035901">
    <property type="entry name" value="GIY-YIG_endonuc_sf"/>
</dbReference>
<dbReference type="PATRIC" id="fig|1703775.3.peg.3424"/>
<dbReference type="InterPro" id="IPR047296">
    <property type="entry name" value="GIY-YIG_UvrC_Cho"/>
</dbReference>
<dbReference type="InterPro" id="IPR036876">
    <property type="entry name" value="UVR_dom_sf"/>
</dbReference>
<dbReference type="Pfam" id="PF14520">
    <property type="entry name" value="HHH_5"/>
    <property type="match status" value="1"/>
</dbReference>
<dbReference type="GO" id="GO:0006289">
    <property type="term" value="P:nucleotide-excision repair"/>
    <property type="evidence" value="ECO:0007669"/>
    <property type="project" value="UniProtKB-UniRule"/>
</dbReference>
<dbReference type="Gene3D" id="3.30.420.340">
    <property type="entry name" value="UvrC, RNAse H endonuclease domain"/>
    <property type="match status" value="1"/>
</dbReference>
<accession>A0A0S7XV05</accession>
<evidence type="ECO:0000256" key="5">
    <source>
        <dbReference type="ARBA" id="ARBA00023204"/>
    </source>
</evidence>
<dbReference type="Gene3D" id="4.10.860.10">
    <property type="entry name" value="UVR domain"/>
    <property type="match status" value="1"/>
</dbReference>
<dbReference type="PROSITE" id="PS50164">
    <property type="entry name" value="GIY_YIG"/>
    <property type="match status" value="1"/>
</dbReference>
<evidence type="ECO:0000256" key="1">
    <source>
        <dbReference type="ARBA" id="ARBA00022490"/>
    </source>
</evidence>
<evidence type="ECO:0000313" key="11">
    <source>
        <dbReference type="Proteomes" id="UP000051861"/>
    </source>
</evidence>
<comment type="function">
    <text evidence="6">The UvrABC repair system catalyzes the recognition and processing of DNA lesions. UvrC both incises the 5' and 3' sides of the lesion. The N-terminal half is responsible for the 3' incision and the C-terminal half is responsible for the 5' incision.</text>
</comment>
<dbReference type="Gene3D" id="3.40.1440.10">
    <property type="entry name" value="GIY-YIG endonuclease"/>
    <property type="match status" value="1"/>
</dbReference>
<comment type="caution">
    <text evidence="10">The sequence shown here is derived from an EMBL/GenBank/DDBJ whole genome shotgun (WGS) entry which is preliminary data.</text>
</comment>
<evidence type="ECO:0000259" key="9">
    <source>
        <dbReference type="PROSITE" id="PS50165"/>
    </source>
</evidence>
<evidence type="ECO:0000256" key="4">
    <source>
        <dbReference type="ARBA" id="ARBA00022881"/>
    </source>
</evidence>
<dbReference type="PROSITE" id="PS50165">
    <property type="entry name" value="UVRC"/>
    <property type="match status" value="1"/>
</dbReference>
<dbReference type="GO" id="GO:0005737">
    <property type="term" value="C:cytoplasm"/>
    <property type="evidence" value="ECO:0007669"/>
    <property type="project" value="UniProtKB-SubCell"/>
</dbReference>
<dbReference type="SUPFAM" id="SSF46600">
    <property type="entry name" value="C-terminal UvrC-binding domain of UvrB"/>
    <property type="match status" value="1"/>
</dbReference>
<dbReference type="GO" id="GO:0009432">
    <property type="term" value="P:SOS response"/>
    <property type="evidence" value="ECO:0007669"/>
    <property type="project" value="UniProtKB-UniRule"/>
</dbReference>
<name>A0A0S7XV05_UNCSA</name>
<feature type="domain" description="UvrC family homology region profile" evidence="9">
    <location>
        <begin position="255"/>
        <end position="483"/>
    </location>
</feature>
<dbReference type="GO" id="GO:0009380">
    <property type="term" value="C:excinuclease repair complex"/>
    <property type="evidence" value="ECO:0007669"/>
    <property type="project" value="InterPro"/>
</dbReference>
<comment type="similarity">
    <text evidence="6">Belongs to the UvrC family.</text>
</comment>
<dbReference type="Gene3D" id="1.10.150.20">
    <property type="entry name" value="5' to 3' exonuclease, C-terminal subdomain"/>
    <property type="match status" value="1"/>
</dbReference>
<gene>
    <name evidence="6" type="primary">uvrC</name>
    <name evidence="10" type="ORF">AMJ44_08615</name>
</gene>
<dbReference type="GO" id="GO:0009381">
    <property type="term" value="F:excinuclease ABC activity"/>
    <property type="evidence" value="ECO:0007669"/>
    <property type="project" value="UniProtKB-UniRule"/>
</dbReference>
<keyword evidence="4 6" id="KW-0267">Excision nuclease</keyword>
<dbReference type="InterPro" id="IPR010994">
    <property type="entry name" value="RuvA_2-like"/>
</dbReference>
<comment type="subcellular location">
    <subcellularLocation>
        <location evidence="6">Cytoplasm</location>
    </subcellularLocation>
</comment>
<keyword evidence="5 6" id="KW-0234">DNA repair</keyword>
<keyword evidence="1 6" id="KW-0963">Cytoplasm</keyword>
<dbReference type="InterPro" id="IPR001943">
    <property type="entry name" value="UVR_dom"/>
</dbReference>
<evidence type="ECO:0000256" key="3">
    <source>
        <dbReference type="ARBA" id="ARBA00022769"/>
    </source>
</evidence>
<evidence type="ECO:0000259" key="7">
    <source>
        <dbReference type="PROSITE" id="PS50151"/>
    </source>
</evidence>
<dbReference type="InterPro" id="IPR004791">
    <property type="entry name" value="UvrC"/>
</dbReference>
<comment type="subunit">
    <text evidence="6">Interacts with UvrB in an incision complex.</text>
</comment>
<dbReference type="FunFam" id="3.40.1440.10:FF:000001">
    <property type="entry name" value="UvrABC system protein C"/>
    <property type="match status" value="1"/>
</dbReference>
<dbReference type="SMART" id="SM00465">
    <property type="entry name" value="GIYc"/>
    <property type="match status" value="1"/>
</dbReference>